<dbReference type="Pfam" id="PF00668">
    <property type="entry name" value="Condensation"/>
    <property type="match status" value="3"/>
</dbReference>
<dbReference type="InterPro" id="IPR020806">
    <property type="entry name" value="PKS_PP-bd"/>
</dbReference>
<dbReference type="PANTHER" id="PTHR45527:SF1">
    <property type="entry name" value="FATTY ACID SYNTHASE"/>
    <property type="match status" value="1"/>
</dbReference>
<dbReference type="InterPro" id="IPR023213">
    <property type="entry name" value="CAT-like_dom_sf"/>
</dbReference>
<dbReference type="Gene3D" id="3.40.50.980">
    <property type="match status" value="6"/>
</dbReference>
<dbReference type="InterPro" id="IPR006162">
    <property type="entry name" value="Ppantetheine_attach_site"/>
</dbReference>
<keyword evidence="8" id="KW-1185">Reference proteome</keyword>
<dbReference type="NCBIfam" id="TIGR01733">
    <property type="entry name" value="AA-adenyl-dom"/>
    <property type="match status" value="3"/>
</dbReference>
<dbReference type="Pfam" id="PF00975">
    <property type="entry name" value="Thioesterase"/>
    <property type="match status" value="1"/>
</dbReference>
<dbReference type="Pfam" id="PF00550">
    <property type="entry name" value="PP-binding"/>
    <property type="match status" value="3"/>
</dbReference>
<dbReference type="GO" id="GO:0005829">
    <property type="term" value="C:cytosol"/>
    <property type="evidence" value="ECO:0007669"/>
    <property type="project" value="TreeGrafter"/>
</dbReference>
<dbReference type="InterPro" id="IPR009081">
    <property type="entry name" value="PP-bd_ACP"/>
</dbReference>
<dbReference type="FunFam" id="3.40.50.980:FF:000002">
    <property type="entry name" value="Enterobactin synthetase component F"/>
    <property type="match status" value="1"/>
</dbReference>
<evidence type="ECO:0000256" key="3">
    <source>
        <dbReference type="ARBA" id="ARBA00022450"/>
    </source>
</evidence>
<dbReference type="InterPro" id="IPR000873">
    <property type="entry name" value="AMP-dep_synth/lig_dom"/>
</dbReference>
<feature type="region of interest" description="Disordered" evidence="6">
    <location>
        <begin position="920"/>
        <end position="941"/>
    </location>
</feature>
<feature type="compositionally biased region" description="Low complexity" evidence="6">
    <location>
        <begin position="1225"/>
        <end position="1238"/>
    </location>
</feature>
<dbReference type="FunFam" id="3.40.50.980:FF:000001">
    <property type="entry name" value="Non-ribosomal peptide synthetase"/>
    <property type="match status" value="2"/>
</dbReference>
<dbReference type="CDD" id="cd17652">
    <property type="entry name" value="A_NRPS_CmdD_like"/>
    <property type="match status" value="1"/>
</dbReference>
<dbReference type="GO" id="GO:0016874">
    <property type="term" value="F:ligase activity"/>
    <property type="evidence" value="ECO:0007669"/>
    <property type="project" value="UniProtKB-KW"/>
</dbReference>
<comment type="cofactor">
    <cofactor evidence="1">
        <name>pantetheine 4'-phosphate</name>
        <dbReference type="ChEBI" id="CHEBI:47942"/>
    </cofactor>
</comment>
<dbReference type="FunFam" id="2.30.38.10:FF:000001">
    <property type="entry name" value="Non-ribosomal peptide synthetase PvdI"/>
    <property type="match status" value="3"/>
</dbReference>
<dbReference type="InterPro" id="IPR001242">
    <property type="entry name" value="Condensation_dom"/>
</dbReference>
<dbReference type="GO" id="GO:0044550">
    <property type="term" value="P:secondary metabolite biosynthetic process"/>
    <property type="evidence" value="ECO:0007669"/>
    <property type="project" value="UniProtKB-ARBA"/>
</dbReference>
<dbReference type="InterPro" id="IPR025110">
    <property type="entry name" value="AMP-bd_C"/>
</dbReference>
<dbReference type="SMART" id="SM00823">
    <property type="entry name" value="PKS_PP"/>
    <property type="match status" value="3"/>
</dbReference>
<dbReference type="GO" id="GO:0008610">
    <property type="term" value="P:lipid biosynthetic process"/>
    <property type="evidence" value="ECO:0007669"/>
    <property type="project" value="UniProtKB-ARBA"/>
</dbReference>
<dbReference type="FunFam" id="1.10.1200.10:FF:000016">
    <property type="entry name" value="Non-ribosomal peptide synthase"/>
    <property type="match status" value="2"/>
</dbReference>
<accession>A0A2K8PAW4</accession>
<dbReference type="InterPro" id="IPR029058">
    <property type="entry name" value="AB_hydrolase_fold"/>
</dbReference>
<dbReference type="Gene3D" id="1.10.1200.10">
    <property type="entry name" value="ACP-like"/>
    <property type="match status" value="2"/>
</dbReference>
<dbReference type="Pfam" id="PF13193">
    <property type="entry name" value="AMP-binding_C"/>
    <property type="match status" value="3"/>
</dbReference>
<protein>
    <submittedName>
        <fullName evidence="7">Tyrocidine synthase 3</fullName>
    </submittedName>
</protein>
<dbReference type="SUPFAM" id="SSF56801">
    <property type="entry name" value="Acetyl-CoA synthetase-like"/>
    <property type="match status" value="3"/>
</dbReference>
<dbReference type="Gene3D" id="3.30.559.30">
    <property type="entry name" value="Nonribosomal peptide synthetase, condensation domain"/>
    <property type="match status" value="3"/>
</dbReference>
<dbReference type="Proteomes" id="UP000231791">
    <property type="component" value="Chromosome"/>
</dbReference>
<proteinExistence type="inferred from homology"/>
<dbReference type="GO" id="GO:0017000">
    <property type="term" value="P:antibiotic biosynthetic process"/>
    <property type="evidence" value="ECO:0007669"/>
    <property type="project" value="UniProtKB-ARBA"/>
</dbReference>
<dbReference type="SUPFAM" id="SSF52777">
    <property type="entry name" value="CoA-dependent acyltransferases"/>
    <property type="match status" value="6"/>
</dbReference>
<feature type="compositionally biased region" description="Low complexity" evidence="6">
    <location>
        <begin position="2260"/>
        <end position="2273"/>
    </location>
</feature>
<evidence type="ECO:0000256" key="1">
    <source>
        <dbReference type="ARBA" id="ARBA00001957"/>
    </source>
</evidence>
<dbReference type="PROSITE" id="PS50075">
    <property type="entry name" value="CARRIER"/>
    <property type="match status" value="3"/>
</dbReference>
<sequence length="3352" mass="361639">MANREIGLTGGQTGVWFGQRLGVPGQAYNVSQYTEIRGTVDTPAFVAAVRRMVDETEAYRLAFHDAEHGPRQTLLPPGDWTPVTVDVSQEKDPDAAAIGWMESDLDAPVELIGGALFNIALLKLAEDRHWFFQRAHHALLDGYSGTLTLNRTAEIYTALVRAEPVPPSPAGTLDELLAAEAEYRASDSFAADREHWLGRTQRRGAPVSLSDRTRPASAKPLRCSARLPAGVLDGIRSFARAERTGWTAAVTAAVAAFLYRLTGTREVSLSLPVTGRSTPAERRTPSMMANVLPLHLTVTGSEPVGDLVRQTSAEMRRTLRHQRFRNEDLRRELGTVTEGAGGFGPLVNILAFDQGPSFDGHIGVVRYLNTGPVEDLQVVVHPEPGGDGLLISFDGNPACYDPAELSSHLDRFLRFVEEFARDRDRSVDAVTILSGEEHDRLVSAWPGRSVEVRPDTLPELFAASAARRPEHTAVVCGEDSLTYAELNTRANRLAHHLVDQGIGPDTVVAVSLPRSLDMVVALLAVLKAGGAYLPVDPGYPDDRVRHMLDDAAPKLVINGAFMSSEGAAPGLLRYPDHNPDLRGALLPGHLAYLIYTSGSTGRPKAVAVTHAGIPSLAADHLARYGMTPDSRVLQFASLSFDAAVVDLINALFSGATLVLPPPGPLVGRELADFLVTREVTHAMVPPAVLATLPAGEYPALEVLITGGDVLPRELAARWAAGRRMFNAYGPTESTVDAVVAEVPADGTGPVPIGTPVWNTRAYVLDGSLRPVPAGVPGELYLSGVGLARGYLNRPALTAERFVPAPYGAPGERMYRTGDTARWRADGMLEYLGRTDDQIKLRGFRIELGEVQAAVTECPGVAAAAVVLREDRPGDHRLVAYVVPDGATPVDTAGLGRRLPGHMLPSAFVTLDALPLNPSGKLDRTALPAPRQAARPRRAPRTAHEEVLRTLFTEVLGTPEVGIDDSFFDLGGHSLLATRLVSHIRSALGVEIPLRTVFEAPTVAGLARHLDTTDRRTRTPLTRRTRPRTLPLSHAQNRLWLLNQVEGPSATYNLAQAAHLTGPLDTAALEAALSDVVARHEALRTVCRSAGGDPFQVVLDIARARPVLERAAGGETVETAARRPFDLSDGLPLRAVLFEEGPEEHVLLLVIHHIAADGWSMTPLGRDLSQAYAARLHGHAPDWEPLPVQYADYTLWQHELLDGDNGIAPTQLDHWRHELTGLPDELTLPTDRPRPTTSTHQGALAHWHIPPTTTQTLHTLAKDTGTSLFMVLQAGLATLLTRLGAGTDIPIGAPVAGRTDTALDHLIGFFVNTLVLRTDTSHNPTFRELLTRVRETDLRAYAHQDLPFERLVEDLNPTRSLARHPLFQIMLNLHGDAVGAIDLPGLSTTARPINAIAAKFDLSFTVVDSAAEGLRGTTEYATDLFDPDTAHALGTRLVRLLETVAAHPDTPIDTIELLTPEEHAHVRDSSSGRSVEVRPDTLPGLFAASAARRPEHTAVVCGEDSLTYAELNTRANRLAHHLVDQGIGPDTVVAVSLHRSLDMVVALLAVLKAGGAYLPVDPDHPRDRVRHMLEDAGAGLVLDADALARLDLTQRPDHDVDLGNRLTPDHLAYVIYTSGSTGRPKGVAIPHGGIVNRLAWMQGEYGLTPEDRVLQKTPFTFDVSVWEFFWPLLEGATLVVARPDGHKDPLYLARLIRSEGVTTAHFVPSMLQVFLHEPEASRCSSLRHVMCSGEALPRDLQDEFLNVLDGVPLHNLYGPTEVSVDVTSWECRAEPGATSVPIGRPIWNTGALVLDEGLRPVPTGVPGELYLSGAGLARGYLNRSALTAERFVPAPFGAPGERMYRTGDIARLRPDGVLEYLGRTDHQVKIRGIRIELGEIQAVLTTCPGIARAAVIAREDTPGNPRLVAYVVPDGTTPVDTTGLRHTLPAHMLPTAIVTLDALPLTPNGKLDRTSLPAPQTAARARRAPRTAGEEALHSLFVSTLGTAEVGIDDSFFDLGGHSLLATRLVSHIRSALGVEIPLRTVFEAPTVAGLARHLDTTDRRTRTPLTRRTRPRTLPLSHAQKRLWLLNEIEGPNSAYTVPVAVALSGPVDADALRAALRDLAVRHESLRTVFGLDDEGPFQLVRDAGAARRLPLEQVGVAPDELDRMLAEYRGRPFDLEADLPVRAVLFTVNPEEHVLLLVIHHIAADGWSLAPLGQDLSQAYAARLHGHAPDWEPLPVQYADYTLWQHELLDGDNGIAPTQLDHWRHELTGLPDELTLPTDRPRPTTSTHQGALAHWHIPPTTTQTLHTLAKDTGTSLFMVLQAGLATLLTRLGAGTDIPIGAPVAGRTDTALDHLIGFFVNTLVLRTDTSHNPTFRELLTRVRETDLRAYAHQDLPFERLVEDLNPTRSLARHPLFQIMLNLQNNAEAVLELPGTRVAPLPLTGGAAKFDLSFTVVDSAAEGLRGTTEYATDLFDPDTAHALGTRLVRLLETVAAHPDTPIDTIELLTPEEHAHLLDHASGPSRETPPDTLPDLFEAAVARTPDAPALQFGEDTLTYAELNARANRLAHHLVDQGIGPDTVVAVCLPRSLDMVVAVLAVLKAGGAYLPVDPDHPRDRVRHMLEDAGAGLVLDADALARLDLTQRPDHDVDRVGRLHQDNLAYVIYTSGSTGRPKGVAIPHRGVVGYLSYLHGLTGLTAQDTVLNLASLSFDPSVRDVFGTLTAGARLVLVPPEAAKDPYALLAALDRHEVSVLLSLVPTVLGALAEAARDSGTGPLAGLRLGLVSGEALTGGHVALAASVGADWRLVNQYGPTESTMTVTYQPVDPSTAPEALVPIGRPIPNARCYVLDDGLRPVPPGVPGELHLAGGDLARGYANRPELTASRFLPDPFGAPGERMYRTGDIARLRPDGVLEYLGRTDHQVKIRGIRIELGEIQAVLTTCPGIARAAVIAREDTPGNPRLVAYVVPDGTTPVDTTGLRHTLPAHMLPTAIVTLDALPLTPNGKLDRTSLPAPRETARAGREPATEREAVLHGVFAEVLGRTGFGVDEGFFDLGGHSLLAARLIHRVRGATGVELPLRAVFEAPSVAGLAGWMDGGSTRSSALDVLLPVRASGSADPLFCVHPVGGLGWCYTRFVPYLAPDQPVYALQARGITEPDRLPTDIEQLVDDYVEQIRTVRPNGPYRLLGWSFGGNVAHAMAVRLQELGEEVSLLALLDSCPSDLLEQLDPDAERERMDALMAQFGEGVEAMQQGLAEDSELAGVMNREVSVLQELTVAETTAMRDASVHSSLILRKYRTRRFDGDLLYFTALLERPEGTPDVTAWEPYVSGTIRNHPVRASHAGMMDAAPVAEIARVVAGVLGQAEGAEA</sequence>
<dbReference type="GO" id="GO:0031177">
    <property type="term" value="F:phosphopantetheine binding"/>
    <property type="evidence" value="ECO:0007669"/>
    <property type="project" value="InterPro"/>
</dbReference>
<name>A0A2K8PAW4_STRLA</name>
<dbReference type="FunFam" id="3.30.300.30:FF:000010">
    <property type="entry name" value="Enterobactin synthetase component F"/>
    <property type="match status" value="2"/>
</dbReference>
<evidence type="ECO:0000256" key="5">
    <source>
        <dbReference type="ARBA" id="ARBA00022598"/>
    </source>
</evidence>
<keyword evidence="3" id="KW-0596">Phosphopantetheine</keyword>
<evidence type="ECO:0000256" key="6">
    <source>
        <dbReference type="SAM" id="MobiDB-lite"/>
    </source>
</evidence>
<dbReference type="RefSeq" id="WP_100660851.1">
    <property type="nucleotide sequence ID" value="NZ_CP024985.1"/>
</dbReference>
<dbReference type="Gene3D" id="3.40.50.1820">
    <property type="entry name" value="alpha/beta hydrolase"/>
    <property type="match status" value="1"/>
</dbReference>
<dbReference type="Gene3D" id="3.30.300.30">
    <property type="match status" value="3"/>
</dbReference>
<evidence type="ECO:0000256" key="2">
    <source>
        <dbReference type="ARBA" id="ARBA00006432"/>
    </source>
</evidence>
<dbReference type="Gene3D" id="3.30.559.10">
    <property type="entry name" value="Chloramphenicol acetyltransferase-like domain"/>
    <property type="match status" value="3"/>
</dbReference>
<dbReference type="CDD" id="cd19540">
    <property type="entry name" value="LCL_NRPS-like"/>
    <property type="match status" value="2"/>
</dbReference>
<dbReference type="InterPro" id="IPR010071">
    <property type="entry name" value="AA_adenyl_dom"/>
</dbReference>
<organism evidence="7 8">
    <name type="scientific">Streptomyces lavendulae subsp. lavendulae</name>
    <dbReference type="NCBI Taxonomy" id="58340"/>
    <lineage>
        <taxon>Bacteria</taxon>
        <taxon>Bacillati</taxon>
        <taxon>Actinomycetota</taxon>
        <taxon>Actinomycetes</taxon>
        <taxon>Kitasatosporales</taxon>
        <taxon>Streptomycetaceae</taxon>
        <taxon>Streptomyces</taxon>
    </lineage>
</organism>
<dbReference type="EMBL" id="CP024985">
    <property type="protein sequence ID" value="ATZ23879.1"/>
    <property type="molecule type" value="Genomic_DNA"/>
</dbReference>
<dbReference type="FunFam" id="3.40.50.12780:FF:000012">
    <property type="entry name" value="Non-ribosomal peptide synthetase"/>
    <property type="match status" value="3"/>
</dbReference>
<dbReference type="GO" id="GO:0043041">
    <property type="term" value="P:amino acid activation for nonribosomal peptide biosynthetic process"/>
    <property type="evidence" value="ECO:0007669"/>
    <property type="project" value="TreeGrafter"/>
</dbReference>
<dbReference type="NCBIfam" id="NF003417">
    <property type="entry name" value="PRK04813.1"/>
    <property type="match status" value="3"/>
</dbReference>
<feature type="region of interest" description="Disordered" evidence="6">
    <location>
        <begin position="1222"/>
        <end position="1242"/>
    </location>
</feature>
<dbReference type="SUPFAM" id="SSF47336">
    <property type="entry name" value="ACP-like"/>
    <property type="match status" value="3"/>
</dbReference>
<evidence type="ECO:0000256" key="4">
    <source>
        <dbReference type="ARBA" id="ARBA00022553"/>
    </source>
</evidence>
<dbReference type="SUPFAM" id="SSF53474">
    <property type="entry name" value="alpha/beta-Hydrolases"/>
    <property type="match status" value="1"/>
</dbReference>
<dbReference type="InterPro" id="IPR001031">
    <property type="entry name" value="Thioesterase"/>
</dbReference>
<evidence type="ECO:0000313" key="8">
    <source>
        <dbReference type="Proteomes" id="UP000231791"/>
    </source>
</evidence>
<comment type="similarity">
    <text evidence="2">Belongs to the ATP-dependent AMP-binding enzyme family.</text>
</comment>
<dbReference type="Pfam" id="PF00501">
    <property type="entry name" value="AMP-binding"/>
    <property type="match status" value="3"/>
</dbReference>
<feature type="compositionally biased region" description="Basic and acidic residues" evidence="6">
    <location>
        <begin position="3000"/>
        <end position="3009"/>
    </location>
</feature>
<dbReference type="Gene3D" id="2.30.38.10">
    <property type="entry name" value="Luciferase, Domain 3"/>
    <property type="match status" value="3"/>
</dbReference>
<dbReference type="KEGG" id="slx:SLAV_10055"/>
<keyword evidence="4" id="KW-0597">Phosphoprotein</keyword>
<evidence type="ECO:0000313" key="7">
    <source>
        <dbReference type="EMBL" id="ATZ23879.1"/>
    </source>
</evidence>
<dbReference type="PROSITE" id="PS00012">
    <property type="entry name" value="PHOSPHOPANTETHEINE"/>
    <property type="match status" value="3"/>
</dbReference>
<dbReference type="InterPro" id="IPR045851">
    <property type="entry name" value="AMP-bd_C_sf"/>
</dbReference>
<dbReference type="InterPro" id="IPR020802">
    <property type="entry name" value="TesA-like"/>
</dbReference>
<dbReference type="PROSITE" id="PS00455">
    <property type="entry name" value="AMP_BINDING"/>
    <property type="match status" value="3"/>
</dbReference>
<dbReference type="PANTHER" id="PTHR45527">
    <property type="entry name" value="NONRIBOSOMAL PEPTIDE SYNTHETASE"/>
    <property type="match status" value="1"/>
</dbReference>
<dbReference type="FunFam" id="3.30.559.30:FF:000001">
    <property type="entry name" value="Non-ribosomal peptide synthetase"/>
    <property type="match status" value="1"/>
</dbReference>
<dbReference type="GeneID" id="49383075"/>
<keyword evidence="5" id="KW-0436">Ligase</keyword>
<dbReference type="GO" id="GO:0072330">
    <property type="term" value="P:monocarboxylic acid biosynthetic process"/>
    <property type="evidence" value="ECO:0007669"/>
    <property type="project" value="UniProtKB-ARBA"/>
</dbReference>
<gene>
    <name evidence="7" type="primary">tycC3</name>
    <name evidence="7" type="ORF">SLAV_10055</name>
</gene>
<dbReference type="SMART" id="SM00824">
    <property type="entry name" value="PKS_TE"/>
    <property type="match status" value="1"/>
</dbReference>
<dbReference type="InterPro" id="IPR036736">
    <property type="entry name" value="ACP-like_sf"/>
</dbReference>
<dbReference type="CDD" id="cd05930">
    <property type="entry name" value="A_NRPS"/>
    <property type="match status" value="2"/>
</dbReference>
<feature type="region of interest" description="Disordered" evidence="6">
    <location>
        <begin position="2257"/>
        <end position="2277"/>
    </location>
</feature>
<dbReference type="InterPro" id="IPR020845">
    <property type="entry name" value="AMP-binding_CS"/>
</dbReference>
<feature type="region of interest" description="Disordered" evidence="6">
    <location>
        <begin position="2988"/>
        <end position="3009"/>
    </location>
</feature>
<reference evidence="7 8" key="1">
    <citation type="submission" date="2017-11" db="EMBL/GenBank/DDBJ databases">
        <title>Complete genome sequence of Streptomyces lavendulae subsp. lavendulae CCM 3239 (formerly 'Streptomyces aureofaciens CCM 3239'), the producer of the angucycline-type antibiotic auricin.</title>
        <authorList>
            <person name="Busche T."/>
            <person name="Novakova R."/>
            <person name="Al'Dilaimi A."/>
            <person name="Homerova D."/>
            <person name="Feckova L."/>
            <person name="Rezuchova B."/>
            <person name="Mingyar E."/>
            <person name="Csolleiova D."/>
            <person name="Bekeova C."/>
            <person name="Winkler A."/>
            <person name="Sevcikova B."/>
            <person name="Kalinowski J."/>
            <person name="Kormanec J."/>
            <person name="Ruckert C."/>
        </authorList>
    </citation>
    <scope>NUCLEOTIDE SEQUENCE [LARGE SCALE GENOMIC DNA]</scope>
    <source>
        <strain evidence="7 8">CCM 3239</strain>
    </source>
</reference>